<dbReference type="SUPFAM" id="SSF47413">
    <property type="entry name" value="lambda repressor-like DNA-binding domains"/>
    <property type="match status" value="1"/>
</dbReference>
<dbReference type="Pfam" id="PF01381">
    <property type="entry name" value="HTH_3"/>
    <property type="match status" value="1"/>
</dbReference>
<comment type="caution">
    <text evidence="3">The sequence shown here is derived from an EMBL/GenBank/DDBJ whole genome shotgun (WGS) entry which is preliminary data.</text>
</comment>
<dbReference type="GO" id="GO:0003677">
    <property type="term" value="F:DNA binding"/>
    <property type="evidence" value="ECO:0007669"/>
    <property type="project" value="InterPro"/>
</dbReference>
<feature type="region of interest" description="Disordered" evidence="1">
    <location>
        <begin position="65"/>
        <end position="89"/>
    </location>
</feature>
<gene>
    <name evidence="3" type="ORF">FGL95_30215</name>
</gene>
<dbReference type="CDD" id="cd00093">
    <property type="entry name" value="HTH_XRE"/>
    <property type="match status" value="1"/>
</dbReference>
<dbReference type="AlphaFoldDB" id="A0A848KRY2"/>
<dbReference type="InterPro" id="IPR001387">
    <property type="entry name" value="Cro/C1-type_HTH"/>
</dbReference>
<dbReference type="PROSITE" id="PS50943">
    <property type="entry name" value="HTH_CROC1"/>
    <property type="match status" value="1"/>
</dbReference>
<dbReference type="Proteomes" id="UP000535543">
    <property type="component" value="Unassembled WGS sequence"/>
</dbReference>
<evidence type="ECO:0000256" key="1">
    <source>
        <dbReference type="SAM" id="MobiDB-lite"/>
    </source>
</evidence>
<reference evidence="3 4" key="2">
    <citation type="submission" date="2020-06" db="EMBL/GenBank/DDBJ databases">
        <title>Antribacter stalactiti gen. nov., sp. nov., a new member of the family Nacardiaceae isolated from a cave.</title>
        <authorList>
            <person name="Kim I.S."/>
        </authorList>
    </citation>
    <scope>NUCLEOTIDE SEQUENCE [LARGE SCALE GENOMIC DNA]</scope>
    <source>
        <strain evidence="3 4">YC2-7</strain>
    </source>
</reference>
<accession>A0A848KRY2</accession>
<feature type="domain" description="HTH cro/C1-type" evidence="2">
    <location>
        <begin position="53"/>
        <end position="96"/>
    </location>
</feature>
<name>A0A848KRY2_9NOCA</name>
<organism evidence="3 4">
    <name type="scientific">Antrihabitans stalactiti</name>
    <dbReference type="NCBI Taxonomy" id="2584121"/>
    <lineage>
        <taxon>Bacteria</taxon>
        <taxon>Bacillati</taxon>
        <taxon>Actinomycetota</taxon>
        <taxon>Actinomycetes</taxon>
        <taxon>Mycobacteriales</taxon>
        <taxon>Nocardiaceae</taxon>
        <taxon>Antrihabitans</taxon>
    </lineage>
</organism>
<evidence type="ECO:0000313" key="4">
    <source>
        <dbReference type="Proteomes" id="UP000535543"/>
    </source>
</evidence>
<dbReference type="EMBL" id="VCQU01000016">
    <property type="protein sequence ID" value="NMN99302.1"/>
    <property type="molecule type" value="Genomic_DNA"/>
</dbReference>
<reference evidence="3 4" key="1">
    <citation type="submission" date="2019-05" db="EMBL/GenBank/DDBJ databases">
        <authorList>
            <person name="Lee S.D."/>
        </authorList>
    </citation>
    <scope>NUCLEOTIDE SEQUENCE [LARGE SCALE GENOMIC DNA]</scope>
    <source>
        <strain evidence="3 4">YC2-7</strain>
    </source>
</reference>
<dbReference type="InterPro" id="IPR010982">
    <property type="entry name" value="Lambda_DNA-bd_dom_sf"/>
</dbReference>
<keyword evidence="4" id="KW-1185">Reference proteome</keyword>
<sequence>MQRKNYETNSSLVYLIGLKLSVSFPTYAPGCRMLAFMDDPGAPSPIHFGQVTKARREDLGLSQDEVAEAGGPSGPTLRKIESGAGQRPNHSTLRKLDESLQWVPGSAARTWAGGTPMRIEDSQQPSSAVKTLALGPREMVMTDRDLTDLLKLQRVLNDSLAEQEALNGGLIPKLAAAREDLNRFTSRVSGAYVTVLLERNGGPGVALHPIVEFAVGHLLDSPPDSDDPHEREQRLYRRWLAGRLLDVDDEMETSFRKRWEESQRDDSTATR</sequence>
<dbReference type="Gene3D" id="1.10.260.40">
    <property type="entry name" value="lambda repressor-like DNA-binding domains"/>
    <property type="match status" value="1"/>
</dbReference>
<evidence type="ECO:0000259" key="2">
    <source>
        <dbReference type="PROSITE" id="PS50943"/>
    </source>
</evidence>
<protein>
    <submittedName>
        <fullName evidence="3">Helix-turn-helix domain-containing protein</fullName>
    </submittedName>
</protein>
<proteinExistence type="predicted"/>
<evidence type="ECO:0000313" key="3">
    <source>
        <dbReference type="EMBL" id="NMN99302.1"/>
    </source>
</evidence>